<evidence type="ECO:0000256" key="1">
    <source>
        <dbReference type="ARBA" id="ARBA00004329"/>
    </source>
</evidence>
<evidence type="ECO:0000256" key="5">
    <source>
        <dbReference type="ARBA" id="ARBA00023121"/>
    </source>
</evidence>
<feature type="compositionally biased region" description="Basic residues" evidence="7">
    <location>
        <begin position="43"/>
        <end position="59"/>
    </location>
</feature>
<evidence type="ECO:0000256" key="4">
    <source>
        <dbReference type="ARBA" id="ARBA00023006"/>
    </source>
</evidence>
<evidence type="ECO:0000256" key="6">
    <source>
        <dbReference type="ARBA" id="ARBA00025740"/>
    </source>
</evidence>
<evidence type="ECO:0000256" key="2">
    <source>
        <dbReference type="ARBA" id="ARBA00022574"/>
    </source>
</evidence>
<dbReference type="GO" id="GO:0008289">
    <property type="term" value="F:lipid binding"/>
    <property type="evidence" value="ECO:0007669"/>
    <property type="project" value="UniProtKB-KW"/>
</dbReference>
<feature type="region of interest" description="Disordered" evidence="7">
    <location>
        <begin position="1"/>
        <end position="67"/>
    </location>
</feature>
<dbReference type="PROSITE" id="PS50878">
    <property type="entry name" value="RT_POL"/>
    <property type="match status" value="1"/>
</dbReference>
<dbReference type="GO" id="GO:0006914">
    <property type="term" value="P:autophagy"/>
    <property type="evidence" value="ECO:0007669"/>
    <property type="project" value="UniProtKB-KW"/>
</dbReference>
<dbReference type="Proteomes" id="UP001333110">
    <property type="component" value="Unassembled WGS sequence"/>
</dbReference>
<dbReference type="InterPro" id="IPR001680">
    <property type="entry name" value="WD40_rpt"/>
</dbReference>
<evidence type="ECO:0000313" key="10">
    <source>
        <dbReference type="Proteomes" id="UP001333110"/>
    </source>
</evidence>
<dbReference type="Gene3D" id="2.130.10.10">
    <property type="entry name" value="YVTN repeat-like/Quinoprotein amine dehydrogenase"/>
    <property type="match status" value="1"/>
</dbReference>
<dbReference type="CDD" id="cd01650">
    <property type="entry name" value="RT_nLTR_like"/>
    <property type="match status" value="1"/>
</dbReference>
<keyword evidence="2" id="KW-0853">WD repeat</keyword>
<protein>
    <recommendedName>
        <fullName evidence="8">Reverse transcriptase domain-containing protein</fullName>
    </recommendedName>
</protein>
<dbReference type="EMBL" id="JAUNZN010000016">
    <property type="protein sequence ID" value="KAK4811953.1"/>
    <property type="molecule type" value="Genomic_DNA"/>
</dbReference>
<dbReference type="InterPro" id="IPR036322">
    <property type="entry name" value="WD40_repeat_dom_sf"/>
</dbReference>
<feature type="domain" description="Reverse transcriptase" evidence="8">
    <location>
        <begin position="1"/>
        <end position="348"/>
    </location>
</feature>
<comment type="similarity">
    <text evidence="6">Belongs to the WD repeat PROPPIN family.</text>
</comment>
<dbReference type="InterPro" id="IPR048720">
    <property type="entry name" value="PROPPIN"/>
</dbReference>
<feature type="region of interest" description="Disordered" evidence="7">
    <location>
        <begin position="743"/>
        <end position="763"/>
    </location>
</feature>
<evidence type="ECO:0000259" key="8">
    <source>
        <dbReference type="PROSITE" id="PS50878"/>
    </source>
</evidence>
<keyword evidence="10" id="KW-1185">Reference proteome</keyword>
<keyword evidence="3" id="KW-0677">Repeat</keyword>
<dbReference type="PANTHER" id="PTHR11227">
    <property type="entry name" value="WD-REPEAT PROTEIN INTERACTING WITH PHOSPHOINOSIDES WIPI -RELATED"/>
    <property type="match status" value="1"/>
</dbReference>
<dbReference type="SMART" id="SM00320">
    <property type="entry name" value="WD40"/>
    <property type="match status" value="3"/>
</dbReference>
<dbReference type="GO" id="GO:0000407">
    <property type="term" value="C:phagophore assembly site"/>
    <property type="evidence" value="ECO:0007669"/>
    <property type="project" value="UniProtKB-SubCell"/>
</dbReference>
<comment type="subcellular location">
    <subcellularLocation>
        <location evidence="1">Preautophagosomal structure</location>
    </subcellularLocation>
</comment>
<feature type="compositionally biased region" description="Polar residues" evidence="7">
    <location>
        <begin position="743"/>
        <end position="754"/>
    </location>
</feature>
<sequence length="803" mass="88102">MADRSSRESIGGLGGPSGGTRANGKRHRPWRPPAPRSRPGPARGRRRRRGGRSGPSRRARSMEAAAEAPGGPAALSCFSYNQDCTSLAIGTTTGYRLFSLSSVEQLDQVHESNEIPDVYIVERLFSSSLVVVVSHAKPQQMNVYHFKKGTEICNYSYSSNILSIRLNRQVTRLADEGKAVDVVYLDFSKAFDTVSHSILLEKLAAHGLDGCTRRWVKNWLDGRAQRVVGNGVYSSWRPVTSGVPQGSVLGPVLFNIFINDLDEGIECTLSQFADDTKLCGSVDLLEGRKALQRDLDRLDAWAEVNCMGFNKAKCKVLPLGHSNPMQRCRLGEEWLESCPAEKDLGVLVDSCLNMSQQCAQVAKKANGILACIRNSVASRSRAVIVPLYPALVRPHLECCVQCWAPHSQRDIEGLERVQRRATELGKGLEHKADGERLRDLGLFSLERRRLRGDLIALYNGLKGGCRERLVVCLEESIYIHNIKDMKLLKTILDTPPNTTGLCALSINHANSYLAYPGSATSGEIVLYDGNTLKTACTIPAHDGPLAALAFNSTGSKLASASEKGTVIRVFSIPGGQKLYEFRRGMKRYVNISSLVFSMDSQFLCASSNTETVHIFKLEHLTDSRPEEPPTWSGYMGKMFQAATNYLPAQVSGMMNQDRAFATVRLNISGQRNICALSTIQKLPRLLVTTSDGHLYIYNLDPQDGGECVLIKKHSLLGSGKMEENKENDLRPPLPQSYAATVARQSTVPSTSTMPGYSEDGGALRGEVIPEHEFATGPVCLDDENEFPPIILCRGGQPGKTKRS</sequence>
<dbReference type="SUPFAM" id="SSF50978">
    <property type="entry name" value="WD40 repeat-like"/>
    <property type="match status" value="1"/>
</dbReference>
<keyword evidence="5" id="KW-0446">Lipid-binding</keyword>
<accession>A0AAN7RY99</accession>
<dbReference type="InterPro" id="IPR000477">
    <property type="entry name" value="RT_dom"/>
</dbReference>
<proteinExistence type="inferred from homology"/>
<dbReference type="AlphaFoldDB" id="A0AAN7RY99"/>
<comment type="caution">
    <text evidence="9">The sequence shown here is derived from an EMBL/GenBank/DDBJ whole genome shotgun (WGS) entry which is preliminary data.</text>
</comment>
<reference evidence="9 10" key="1">
    <citation type="journal article" date="2023" name="J. Hered.">
        <title>Chromosome-level genome of the wood stork (Mycteria americana) provides insight into avian chromosome evolution.</title>
        <authorList>
            <person name="Flamio R. Jr."/>
            <person name="Ramstad K.M."/>
        </authorList>
    </citation>
    <scope>NUCLEOTIDE SEQUENCE [LARGE SCALE GENOMIC DNA]</scope>
    <source>
        <strain evidence="9">JAX WOST 10</strain>
    </source>
</reference>
<evidence type="ECO:0000256" key="7">
    <source>
        <dbReference type="SAM" id="MobiDB-lite"/>
    </source>
</evidence>
<evidence type="ECO:0000256" key="3">
    <source>
        <dbReference type="ARBA" id="ARBA00022737"/>
    </source>
</evidence>
<dbReference type="Pfam" id="PF21032">
    <property type="entry name" value="PROPPIN"/>
    <property type="match status" value="2"/>
</dbReference>
<dbReference type="InterPro" id="IPR015943">
    <property type="entry name" value="WD40/YVTN_repeat-like_dom_sf"/>
</dbReference>
<dbReference type="SUPFAM" id="SSF56672">
    <property type="entry name" value="DNA/RNA polymerases"/>
    <property type="match status" value="1"/>
</dbReference>
<keyword evidence="4" id="KW-0072">Autophagy</keyword>
<name>A0AAN7RY99_MYCAM</name>
<evidence type="ECO:0000313" key="9">
    <source>
        <dbReference type="EMBL" id="KAK4811953.1"/>
    </source>
</evidence>
<gene>
    <name evidence="9" type="ORF">QYF61_021184</name>
</gene>
<dbReference type="InterPro" id="IPR043502">
    <property type="entry name" value="DNA/RNA_pol_sf"/>
</dbReference>
<organism evidence="9 10">
    <name type="scientific">Mycteria americana</name>
    <name type="common">Wood stork</name>
    <dbReference type="NCBI Taxonomy" id="33587"/>
    <lineage>
        <taxon>Eukaryota</taxon>
        <taxon>Metazoa</taxon>
        <taxon>Chordata</taxon>
        <taxon>Craniata</taxon>
        <taxon>Vertebrata</taxon>
        <taxon>Euteleostomi</taxon>
        <taxon>Archelosauria</taxon>
        <taxon>Archosauria</taxon>
        <taxon>Dinosauria</taxon>
        <taxon>Saurischia</taxon>
        <taxon>Theropoda</taxon>
        <taxon>Coelurosauria</taxon>
        <taxon>Aves</taxon>
        <taxon>Neognathae</taxon>
        <taxon>Neoaves</taxon>
        <taxon>Aequornithes</taxon>
        <taxon>Ciconiiformes</taxon>
        <taxon>Ciconiidae</taxon>
        <taxon>Mycteria</taxon>
    </lineage>
</organism>